<sequence length="540" mass="60556">MMGYFTNDIAKESKSPAKVSLSQNPNFIQFESKTDDSTNVPVDALFTILSTQFESVDKATITISELATSTVHIFKGTLTPNEVDNTTFLISSSKAVTAENIRTCFLKDAFLKNNFQITIPPKNENGTISNGEAISIKSNGAGLNFAFGVLFYTSCYSLSGITTNTTNNDTIDQGIRNTDIEIEVYSDTGVFLGVDDTPDGSNTGTYLVTLSKSYHGRPIWFDLNTIASNRKIYSTDFINSDTWSNTGTVQDFRFIAKKYTGTRKEAFYISNVIYAITGYNRTLEQNNLSDYIYNTSANAIFKPLTKQPTLTHIKGQKQYFNFILEDSDKNNNLGANEYSLGIIYDLYTQSGEYIDRVQAHTQSRKLFNIVNTVQLNIDEILTDNTGIVNVYLHRSGTVISEAVSFRVLPEYLYKVNDFVFLNSLGGWSSFNFGGTETTDFKSSVTTIFKTHTPEASISSEIESVYSKEISEQFTVQTNPINSEVCDWLKEISTSIAVFELSTKRYIVVDELAVKHNSKDELFRLEMKYHYSDSYNSNFSA</sequence>
<reference evidence="1 2" key="1">
    <citation type="submission" date="2019-03" db="EMBL/GenBank/DDBJ databases">
        <title>San Antonio Military Medical Center submission to MRSN (WRAIR), pending publication.</title>
        <authorList>
            <person name="Blyth D.M."/>
            <person name="Mccarthy S.L."/>
            <person name="Schall S.E."/>
            <person name="Stam J.A."/>
            <person name="Ong A.C."/>
            <person name="Mcgann P.T."/>
        </authorList>
    </citation>
    <scope>NUCLEOTIDE SEQUENCE [LARGE SCALE GENOMIC DNA]</scope>
    <source>
        <strain evidence="1 2">MRSN571793</strain>
    </source>
</reference>
<comment type="caution">
    <text evidence="1">The sequence shown here is derived from an EMBL/GenBank/DDBJ whole genome shotgun (WGS) entry which is preliminary data.</text>
</comment>
<organism evidence="1 2">
    <name type="scientific">Dysgonomonas capnocytophagoides</name>
    <dbReference type="NCBI Taxonomy" id="45254"/>
    <lineage>
        <taxon>Bacteria</taxon>
        <taxon>Pseudomonadati</taxon>
        <taxon>Bacteroidota</taxon>
        <taxon>Bacteroidia</taxon>
        <taxon>Bacteroidales</taxon>
        <taxon>Dysgonomonadaceae</taxon>
        <taxon>Dysgonomonas</taxon>
    </lineage>
</organism>
<dbReference type="Proteomes" id="UP000297861">
    <property type="component" value="Unassembled WGS sequence"/>
</dbReference>
<dbReference type="RefSeq" id="WP_134437431.1">
    <property type="nucleotide sequence ID" value="NZ_SOML01000015.1"/>
</dbReference>
<protein>
    <submittedName>
        <fullName evidence="1">Uncharacterized protein</fullName>
    </submittedName>
</protein>
<evidence type="ECO:0000313" key="1">
    <source>
        <dbReference type="EMBL" id="TFD93011.1"/>
    </source>
</evidence>
<proteinExistence type="predicted"/>
<dbReference type="OrthoDB" id="994184at2"/>
<dbReference type="AlphaFoldDB" id="A0A4Y8KUS3"/>
<accession>A0A4Y8KUS3</accession>
<dbReference type="EMBL" id="SOML01000015">
    <property type="protein sequence ID" value="TFD93011.1"/>
    <property type="molecule type" value="Genomic_DNA"/>
</dbReference>
<gene>
    <name evidence="1" type="ORF">E2605_18020</name>
</gene>
<name>A0A4Y8KUS3_9BACT</name>
<evidence type="ECO:0000313" key="2">
    <source>
        <dbReference type="Proteomes" id="UP000297861"/>
    </source>
</evidence>
<keyword evidence="2" id="KW-1185">Reference proteome</keyword>